<dbReference type="Pfam" id="PF01066">
    <property type="entry name" value="CDP-OH_P_transf"/>
    <property type="match status" value="1"/>
</dbReference>
<dbReference type="EC" id="2.7.8.5" evidence="11"/>
<dbReference type="GO" id="GO:0046474">
    <property type="term" value="P:glycerophospholipid biosynthetic process"/>
    <property type="evidence" value="ECO:0007669"/>
    <property type="project" value="TreeGrafter"/>
</dbReference>
<evidence type="ECO:0000256" key="11">
    <source>
        <dbReference type="NCBIfam" id="TIGR00560"/>
    </source>
</evidence>
<dbReference type="EMBL" id="CP040915">
    <property type="protein sequence ID" value="QDC24294.1"/>
    <property type="molecule type" value="Genomic_DNA"/>
</dbReference>
<keyword evidence="7" id="KW-0443">Lipid metabolism</keyword>
<gene>
    <name evidence="15" type="primary">pgsA</name>
    <name evidence="15" type="ORF">FE374_06345</name>
</gene>
<dbReference type="InterPro" id="IPR050324">
    <property type="entry name" value="CDP-alcohol_PTase-I"/>
</dbReference>
<evidence type="ECO:0000256" key="1">
    <source>
        <dbReference type="ARBA" id="ARBA00004141"/>
    </source>
</evidence>
<evidence type="ECO:0000256" key="5">
    <source>
        <dbReference type="ARBA" id="ARBA00022692"/>
    </source>
</evidence>
<dbReference type="PANTHER" id="PTHR14269">
    <property type="entry name" value="CDP-DIACYLGLYCEROL--GLYCEROL-3-PHOSPHATE 3-PHOSPHATIDYLTRANSFERASE-RELATED"/>
    <property type="match status" value="1"/>
</dbReference>
<evidence type="ECO:0000313" key="16">
    <source>
        <dbReference type="Proteomes" id="UP000314616"/>
    </source>
</evidence>
<dbReference type="PROSITE" id="PS00379">
    <property type="entry name" value="CDP_ALCOHOL_P_TRANSF"/>
    <property type="match status" value="1"/>
</dbReference>
<dbReference type="AlphaFoldDB" id="A0A5B8C198"/>
<dbReference type="InterPro" id="IPR048254">
    <property type="entry name" value="CDP_ALCOHOL_P_TRANSF_CS"/>
</dbReference>
<dbReference type="GO" id="GO:0008444">
    <property type="term" value="F:CDP-diacylglycerol-glycerol-3-phosphate 3-phosphatidyltransferase activity"/>
    <property type="evidence" value="ECO:0007669"/>
    <property type="project" value="UniProtKB-UniRule"/>
</dbReference>
<feature type="region of interest" description="Disordered" evidence="13">
    <location>
        <begin position="241"/>
        <end position="273"/>
    </location>
</feature>
<comment type="subcellular location">
    <subcellularLocation>
        <location evidence="1">Membrane</location>
        <topology evidence="1">Multi-pass membrane protein</topology>
    </subcellularLocation>
</comment>
<organism evidence="15 16">
    <name type="scientific">Georgenia yuyongxinii</name>
    <dbReference type="NCBI Taxonomy" id="2589797"/>
    <lineage>
        <taxon>Bacteria</taxon>
        <taxon>Bacillati</taxon>
        <taxon>Actinomycetota</taxon>
        <taxon>Actinomycetes</taxon>
        <taxon>Micrococcales</taxon>
        <taxon>Bogoriellaceae</taxon>
        <taxon>Georgenia</taxon>
    </lineage>
</organism>
<feature type="transmembrane region" description="Helical" evidence="14">
    <location>
        <begin position="59"/>
        <end position="79"/>
    </location>
</feature>
<feature type="compositionally biased region" description="Basic and acidic residues" evidence="13">
    <location>
        <begin position="254"/>
        <end position="273"/>
    </location>
</feature>
<evidence type="ECO:0000256" key="8">
    <source>
        <dbReference type="ARBA" id="ARBA00023136"/>
    </source>
</evidence>
<feature type="transmembrane region" description="Helical" evidence="14">
    <location>
        <begin position="184"/>
        <end position="202"/>
    </location>
</feature>
<dbReference type="OrthoDB" id="9796672at2"/>
<dbReference type="PANTHER" id="PTHR14269:SF52">
    <property type="entry name" value="PHOSPHATIDYLGLYCEROPHOSPHATE SYNTHASE-RELATED"/>
    <property type="match status" value="1"/>
</dbReference>
<dbReference type="GO" id="GO:0016020">
    <property type="term" value="C:membrane"/>
    <property type="evidence" value="ECO:0007669"/>
    <property type="project" value="UniProtKB-SubCell"/>
</dbReference>
<evidence type="ECO:0000256" key="2">
    <source>
        <dbReference type="ARBA" id="ARBA00010441"/>
    </source>
</evidence>
<keyword evidence="3" id="KW-0444">Lipid biosynthesis</keyword>
<evidence type="ECO:0000256" key="3">
    <source>
        <dbReference type="ARBA" id="ARBA00022516"/>
    </source>
</evidence>
<comment type="similarity">
    <text evidence="2 12">Belongs to the CDP-alcohol phosphatidyltransferase class-I family.</text>
</comment>
<evidence type="ECO:0000256" key="4">
    <source>
        <dbReference type="ARBA" id="ARBA00022679"/>
    </source>
</evidence>
<evidence type="ECO:0000256" key="13">
    <source>
        <dbReference type="SAM" id="MobiDB-lite"/>
    </source>
</evidence>
<evidence type="ECO:0000256" key="7">
    <source>
        <dbReference type="ARBA" id="ARBA00023098"/>
    </source>
</evidence>
<keyword evidence="9" id="KW-0594">Phospholipid biosynthesis</keyword>
<keyword evidence="5 14" id="KW-0812">Transmembrane</keyword>
<dbReference type="Proteomes" id="UP000314616">
    <property type="component" value="Chromosome"/>
</dbReference>
<dbReference type="KEGG" id="gyu:FE374_06345"/>
<dbReference type="NCBIfam" id="TIGR00560">
    <property type="entry name" value="pgsA"/>
    <property type="match status" value="1"/>
</dbReference>
<evidence type="ECO:0000256" key="9">
    <source>
        <dbReference type="ARBA" id="ARBA00023209"/>
    </source>
</evidence>
<feature type="transmembrane region" description="Helical" evidence="14">
    <location>
        <begin position="208"/>
        <end position="230"/>
    </location>
</feature>
<keyword evidence="10" id="KW-1208">Phospholipid metabolism</keyword>
<evidence type="ECO:0000256" key="6">
    <source>
        <dbReference type="ARBA" id="ARBA00022989"/>
    </source>
</evidence>
<dbReference type="InterPro" id="IPR004570">
    <property type="entry name" value="Phosphatidylglycerol_P_synth"/>
</dbReference>
<dbReference type="UniPathway" id="UPA00085"/>
<dbReference type="InterPro" id="IPR043130">
    <property type="entry name" value="CDP-OH_PTrfase_TM_dom"/>
</dbReference>
<keyword evidence="6 14" id="KW-1133">Transmembrane helix</keyword>
<feature type="transmembrane region" description="Helical" evidence="14">
    <location>
        <begin position="144"/>
        <end position="163"/>
    </location>
</feature>
<proteinExistence type="inferred from homology"/>
<dbReference type="InterPro" id="IPR000462">
    <property type="entry name" value="CDP-OH_P_trans"/>
</dbReference>
<sequence>MPPGRRAVPGAAAHGFSVGRRAADAGERHGPYAVHVTTDPATTPPGAGPPPADVPLWNIANVLTMVRIVLVPVFAYLMLQGTPSTRMWAAVVFAIAAATDKLDGSLARSRGLVTDFGKLADPIADKALVITALVLLSADGSLPWWVTVVIIVRELGITVLRFFMVRRAVMAASKGGKLKTTLQVAFILLLLVPWASALPTGVADVINVITEVLVLVTVAVTVITGLDYVVQAIRIARAGPSARADAGRPGAEPGAERPGAEPGAERPGAEPGR</sequence>
<reference evidence="15 16" key="1">
    <citation type="submission" date="2019-05" db="EMBL/GenBank/DDBJ databases">
        <title>Georgenia *** sp. nov., and Georgenia *** sp. nov., isolated from the intestinal contents of plateau pika (Ochotona curzoniae) in the Qinghai-Tibet plateau of China.</title>
        <authorList>
            <person name="Tian Z."/>
        </authorList>
    </citation>
    <scope>NUCLEOTIDE SEQUENCE [LARGE SCALE GENOMIC DNA]</scope>
    <source>
        <strain evidence="15 16">Z443</strain>
    </source>
</reference>
<evidence type="ECO:0000313" key="15">
    <source>
        <dbReference type="EMBL" id="QDC24294.1"/>
    </source>
</evidence>
<dbReference type="Gene3D" id="1.20.120.1760">
    <property type="match status" value="1"/>
</dbReference>
<accession>A0A5B8C198</accession>
<evidence type="ECO:0000256" key="12">
    <source>
        <dbReference type="RuleBase" id="RU003750"/>
    </source>
</evidence>
<name>A0A5B8C198_9MICO</name>
<protein>
    <recommendedName>
        <fullName evidence="11">CDP-diacylglycerol--glycerol-3-phosphate 3-phosphatidyltransferase</fullName>
        <ecNumber evidence="11">2.7.8.5</ecNumber>
    </recommendedName>
</protein>
<keyword evidence="4 12" id="KW-0808">Transferase</keyword>
<keyword evidence="8 14" id="KW-0472">Membrane</keyword>
<evidence type="ECO:0000256" key="14">
    <source>
        <dbReference type="SAM" id="Phobius"/>
    </source>
</evidence>
<evidence type="ECO:0000256" key="10">
    <source>
        <dbReference type="ARBA" id="ARBA00023264"/>
    </source>
</evidence>